<evidence type="ECO:0000313" key="2">
    <source>
        <dbReference type="Proteomes" id="UP000199120"/>
    </source>
</evidence>
<name>A0A1H7J346_9BURK</name>
<organism evidence="1 2">
    <name type="scientific">Paraburkholderia caballeronis</name>
    <dbReference type="NCBI Taxonomy" id="416943"/>
    <lineage>
        <taxon>Bacteria</taxon>
        <taxon>Pseudomonadati</taxon>
        <taxon>Pseudomonadota</taxon>
        <taxon>Betaproteobacteria</taxon>
        <taxon>Burkholderiales</taxon>
        <taxon>Burkholderiaceae</taxon>
        <taxon>Paraburkholderia</taxon>
    </lineage>
</organism>
<dbReference type="InterPro" id="IPR024078">
    <property type="entry name" value="LmbE-like_dom_sf"/>
</dbReference>
<gene>
    <name evidence="1" type="ORF">SAMN05192542_103105</name>
</gene>
<keyword evidence="2" id="KW-1185">Reference proteome</keyword>
<dbReference type="InterPro" id="IPR003737">
    <property type="entry name" value="GlcNAc_PI_deacetylase-related"/>
</dbReference>
<dbReference type="EMBL" id="FOAJ01000003">
    <property type="protein sequence ID" value="SEK68602.1"/>
    <property type="molecule type" value="Genomic_DNA"/>
</dbReference>
<dbReference type="RefSeq" id="WP_090544134.1">
    <property type="nucleotide sequence ID" value="NZ_FNSR01000001.1"/>
</dbReference>
<accession>A0A1H7J346</accession>
<dbReference type="AlphaFoldDB" id="A0A1H7J346"/>
<protein>
    <submittedName>
        <fullName evidence="1">N-acetylglucosaminyl deacetylase, LmbE family</fullName>
    </submittedName>
</protein>
<sequence length="229" mass="25106">MNGTRAPCFVVSPHLDDAVFSCGMLLATHPESVVCTVFAGEPPGRRETPWDRACGFADSRQAMQTRWNEDRRALEHCGARAVHLRFLDSQYAPLPAADDVAAAISDAWRRSGLATLVVPLGLYHSDHLLTGDACCRLLRSGRPGSCIAYEDALYRTRPGIVRDRRDALARAGVTMSSLPDDALGARSGGAAAAVKRRAVRTYRTQLRAFNDAYPYDLAEPERFWILAAM</sequence>
<dbReference type="STRING" id="416943.SAMN05445871_1800"/>
<proteinExistence type="predicted"/>
<evidence type="ECO:0000313" key="1">
    <source>
        <dbReference type="EMBL" id="SEK68602.1"/>
    </source>
</evidence>
<dbReference type="Gene3D" id="3.40.50.10320">
    <property type="entry name" value="LmbE-like"/>
    <property type="match status" value="1"/>
</dbReference>
<reference evidence="2" key="1">
    <citation type="submission" date="2016-10" db="EMBL/GenBank/DDBJ databases">
        <authorList>
            <person name="Varghese N."/>
            <person name="Submissions S."/>
        </authorList>
    </citation>
    <scope>NUCLEOTIDE SEQUENCE [LARGE SCALE GENOMIC DNA]</scope>
    <source>
        <strain evidence="2">LMG 26416</strain>
    </source>
</reference>
<dbReference type="OrthoDB" id="116799at2"/>
<dbReference type="Pfam" id="PF02585">
    <property type="entry name" value="PIG-L"/>
    <property type="match status" value="1"/>
</dbReference>
<dbReference type="Proteomes" id="UP000199120">
    <property type="component" value="Unassembled WGS sequence"/>
</dbReference>
<dbReference type="SUPFAM" id="SSF102588">
    <property type="entry name" value="LmbE-like"/>
    <property type="match status" value="1"/>
</dbReference>